<dbReference type="AlphaFoldDB" id="W9SYU5"/>
<dbReference type="EMBL" id="KE346338">
    <property type="protein sequence ID" value="EXC33365.1"/>
    <property type="molecule type" value="Genomic_DNA"/>
</dbReference>
<accession>W9SYU5</accession>
<proteinExistence type="predicted"/>
<gene>
    <name evidence="1" type="ORF">L484_010774</name>
</gene>
<dbReference type="Proteomes" id="UP000030645">
    <property type="component" value="Unassembled WGS sequence"/>
</dbReference>
<evidence type="ECO:0000313" key="1">
    <source>
        <dbReference type="EMBL" id="EXC33365.1"/>
    </source>
</evidence>
<name>W9SYU5_9ROSA</name>
<evidence type="ECO:0000313" key="2">
    <source>
        <dbReference type="Proteomes" id="UP000030645"/>
    </source>
</evidence>
<organism evidence="1 2">
    <name type="scientific">Morus notabilis</name>
    <dbReference type="NCBI Taxonomy" id="981085"/>
    <lineage>
        <taxon>Eukaryota</taxon>
        <taxon>Viridiplantae</taxon>
        <taxon>Streptophyta</taxon>
        <taxon>Embryophyta</taxon>
        <taxon>Tracheophyta</taxon>
        <taxon>Spermatophyta</taxon>
        <taxon>Magnoliopsida</taxon>
        <taxon>eudicotyledons</taxon>
        <taxon>Gunneridae</taxon>
        <taxon>Pentapetalae</taxon>
        <taxon>rosids</taxon>
        <taxon>fabids</taxon>
        <taxon>Rosales</taxon>
        <taxon>Moraceae</taxon>
        <taxon>Moreae</taxon>
        <taxon>Morus</taxon>
    </lineage>
</organism>
<keyword evidence="2" id="KW-1185">Reference proteome</keyword>
<sequence>MGDLGSLRENEAGEGIDGIDVLGKGSVGCGVRVAVVVGLIGSGDGRHQFFRVGFNARAQSLVVQHSFWDFLRVGPWSVMLLLRLWLSVSWWPAWCRQIYLCGCVHLL</sequence>
<protein>
    <submittedName>
        <fullName evidence="1">Uncharacterized protein</fullName>
    </submittedName>
</protein>
<reference evidence="2" key="1">
    <citation type="submission" date="2013-01" db="EMBL/GenBank/DDBJ databases">
        <title>Draft Genome Sequence of a Mulberry Tree, Morus notabilis C.K. Schneid.</title>
        <authorList>
            <person name="He N."/>
            <person name="Zhao S."/>
        </authorList>
    </citation>
    <scope>NUCLEOTIDE SEQUENCE</scope>
</reference>